<evidence type="ECO:0000313" key="2">
    <source>
        <dbReference type="Proteomes" id="UP001152562"/>
    </source>
</evidence>
<dbReference type="AlphaFoldDB" id="A0A9P0TFL6"/>
<accession>A0A9P0TFL6</accession>
<reference evidence="1" key="1">
    <citation type="submission" date="2022-05" db="EMBL/GenBank/DDBJ databases">
        <authorList>
            <person name="Okamura Y."/>
        </authorList>
    </citation>
    <scope>NUCLEOTIDE SEQUENCE</scope>
</reference>
<comment type="caution">
    <text evidence="1">The sequence shown here is derived from an EMBL/GenBank/DDBJ whole genome shotgun (WGS) entry which is preliminary data.</text>
</comment>
<dbReference type="EMBL" id="CALOZG010000013">
    <property type="protein sequence ID" value="CAH4031323.1"/>
    <property type="molecule type" value="Genomic_DNA"/>
</dbReference>
<keyword evidence="2" id="KW-1185">Reference proteome</keyword>
<name>A0A9P0TFL6_PIEBR</name>
<gene>
    <name evidence="1" type="ORF">PIBRA_LOCUS7859</name>
</gene>
<evidence type="ECO:0000313" key="1">
    <source>
        <dbReference type="EMBL" id="CAH4031323.1"/>
    </source>
</evidence>
<organism evidence="1 2">
    <name type="scientific">Pieris brassicae</name>
    <name type="common">White butterfly</name>
    <name type="synonym">Large white butterfly</name>
    <dbReference type="NCBI Taxonomy" id="7116"/>
    <lineage>
        <taxon>Eukaryota</taxon>
        <taxon>Metazoa</taxon>
        <taxon>Ecdysozoa</taxon>
        <taxon>Arthropoda</taxon>
        <taxon>Hexapoda</taxon>
        <taxon>Insecta</taxon>
        <taxon>Pterygota</taxon>
        <taxon>Neoptera</taxon>
        <taxon>Endopterygota</taxon>
        <taxon>Lepidoptera</taxon>
        <taxon>Glossata</taxon>
        <taxon>Ditrysia</taxon>
        <taxon>Papilionoidea</taxon>
        <taxon>Pieridae</taxon>
        <taxon>Pierinae</taxon>
        <taxon>Pieris</taxon>
    </lineage>
</organism>
<proteinExistence type="predicted"/>
<protein>
    <submittedName>
        <fullName evidence="1">Uncharacterized protein</fullName>
    </submittedName>
</protein>
<dbReference type="Proteomes" id="UP001152562">
    <property type="component" value="Unassembled WGS sequence"/>
</dbReference>
<sequence length="71" mass="7829">MISPVQAVITVACESGQTHPVRPPPCIPLRDNLQRYLAYTVNDPTCFHSTVRRFSEFEFGLPGQPSGPSIT</sequence>